<gene>
    <name evidence="1" type="ORF">LAh10_180</name>
</gene>
<evidence type="ECO:0000313" key="1">
    <source>
        <dbReference type="EMBL" id="QDH47123.1"/>
    </source>
</evidence>
<evidence type="ECO:0000313" key="2">
    <source>
        <dbReference type="Proteomes" id="UP000318420"/>
    </source>
</evidence>
<reference evidence="1 2" key="1">
    <citation type="submission" date="2019-04" db="EMBL/GenBank/DDBJ databases">
        <title>Novel bacteriophages capable of disrupting biofilms from clinical strains of Aeromonas hydrophila with intrinsic antibiotic resistance.</title>
        <authorList>
            <person name="Kabwe M."/>
            <person name="Brown T.L."/>
            <person name="Speirs L."/>
            <person name="Ku H."/>
            <person name="Leach M."/>
            <person name="Chan H.T."/>
            <person name="Petrovski S."/>
            <person name="Lock P."/>
            <person name="Tucci J."/>
        </authorList>
    </citation>
    <scope>NUCLEOTIDE SEQUENCE [LARGE SCALE GENOMIC DNA]</scope>
</reference>
<proteinExistence type="predicted"/>
<dbReference type="EMBL" id="MK838116">
    <property type="protein sequence ID" value="QDH47123.1"/>
    <property type="molecule type" value="Genomic_DNA"/>
</dbReference>
<dbReference type="Proteomes" id="UP000318420">
    <property type="component" value="Segment"/>
</dbReference>
<keyword evidence="2" id="KW-1185">Reference proteome</keyword>
<sequence>MTKNYTEEQKLRTLELAELLNFVQLDNGELFKAMFDNIVNGGTKESLIINDFVIKMTRDKGIWFTLINTGARLGDRCIGKTETLFHVEFKDGNLIPDYLRRVRKILRATYSYVYREAYSDAMEEIRKMKSRPTISQRFRLAWLKAAPIDVIYAKGYLKKLLKFYVCYSMVENMGKRSIPAITVSKPRPEHWDENIFGIAGFNQPGNVLTDKGDPNKGTKPSPLTLMVRLFDSHYGF</sequence>
<name>A0A514A1H1_9CAUD</name>
<protein>
    <submittedName>
        <fullName evidence="1">Uncharacterized protein</fullName>
    </submittedName>
</protein>
<accession>A0A514A1H1</accession>
<organism evidence="1 2">
    <name type="scientific">Aeromonas phage LAh10</name>
    <dbReference type="NCBI Taxonomy" id="2591025"/>
    <lineage>
        <taxon>Viruses</taxon>
        <taxon>Duplodnaviria</taxon>
        <taxon>Heunggongvirae</taxon>
        <taxon>Uroviricota</taxon>
        <taxon>Caudoviricetes</taxon>
        <taxon>Chimalliviridae</taxon>
        <taxon>Ludhianavirus</taxon>
        <taxon>Ludhianavirus LAh10</taxon>
    </lineage>
</organism>